<keyword evidence="3" id="KW-1003">Cell membrane</keyword>
<dbReference type="GO" id="GO:0005886">
    <property type="term" value="C:plasma membrane"/>
    <property type="evidence" value="ECO:0007669"/>
    <property type="project" value="UniProtKB-SubCell"/>
</dbReference>
<evidence type="ECO:0000256" key="7">
    <source>
        <dbReference type="RuleBase" id="RU363032"/>
    </source>
</evidence>
<keyword evidence="6 7" id="KW-0472">Membrane</keyword>
<dbReference type="PROSITE" id="PS50928">
    <property type="entry name" value="ABC_TM1"/>
    <property type="match status" value="1"/>
</dbReference>
<name>A0A4S4C3E7_9BACL</name>
<dbReference type="Pfam" id="PF00528">
    <property type="entry name" value="BPD_transp_1"/>
    <property type="match status" value="1"/>
</dbReference>
<comment type="similarity">
    <text evidence="7">Belongs to the binding-protein-dependent transport system permease family.</text>
</comment>
<dbReference type="AlphaFoldDB" id="A0A4S4C3E7"/>
<feature type="transmembrane region" description="Helical" evidence="7">
    <location>
        <begin position="128"/>
        <end position="151"/>
    </location>
</feature>
<dbReference type="GO" id="GO:0055085">
    <property type="term" value="P:transmembrane transport"/>
    <property type="evidence" value="ECO:0007669"/>
    <property type="project" value="InterPro"/>
</dbReference>
<dbReference type="PANTHER" id="PTHR43744">
    <property type="entry name" value="ABC TRANSPORTER PERMEASE PROTEIN MG189-RELATED-RELATED"/>
    <property type="match status" value="1"/>
</dbReference>
<reference evidence="9 10" key="1">
    <citation type="submission" date="2019-04" db="EMBL/GenBank/DDBJ databases">
        <title>Cohnella sp. nov. isolated from preserved vegetables.</title>
        <authorList>
            <person name="Lin S.-Y."/>
            <person name="Hung M.-H."/>
            <person name="Young C.-C."/>
        </authorList>
    </citation>
    <scope>NUCLEOTIDE SEQUENCE [LARGE SCALE GENOMIC DNA]</scope>
    <source>
        <strain evidence="9 10">CC-MHH1044</strain>
    </source>
</reference>
<evidence type="ECO:0000256" key="1">
    <source>
        <dbReference type="ARBA" id="ARBA00004651"/>
    </source>
</evidence>
<dbReference type="OrthoDB" id="9810086at2"/>
<accession>A0A4S4C3E7</accession>
<sequence>MYVLLAVGALISLYPLLFMLSTSLQPMTVVFEYPPKLFAGALTWDNFEAAWASRDFSLYLVNSLFVTAASLFIIALLSSLLAFAYSRFEFAGKRASFAVLLGSLVIPGLTLVIPQFVMMHQLGLDDTFAGLITVYAAGAIPFTTFLLKGFFDSISREIDESIAIDGGSSWTMYWRMVLPLSKPAFVPAIIFNVLSIWEEFPWALTIISDPAKRTLPIALANFQGQYTTQWGVVFAGSLIAVVPIIAVFLLLQRFFVQGIMAGAVKG</sequence>
<feature type="transmembrane region" description="Helical" evidence="7">
    <location>
        <begin position="172"/>
        <end position="194"/>
    </location>
</feature>
<dbReference type="InterPro" id="IPR035906">
    <property type="entry name" value="MetI-like_sf"/>
</dbReference>
<evidence type="ECO:0000256" key="4">
    <source>
        <dbReference type="ARBA" id="ARBA00022692"/>
    </source>
</evidence>
<feature type="transmembrane region" description="Helical" evidence="7">
    <location>
        <begin position="56"/>
        <end position="85"/>
    </location>
</feature>
<evidence type="ECO:0000313" key="9">
    <source>
        <dbReference type="EMBL" id="THF82265.1"/>
    </source>
</evidence>
<dbReference type="PANTHER" id="PTHR43744:SF12">
    <property type="entry name" value="ABC TRANSPORTER PERMEASE PROTEIN MG189-RELATED"/>
    <property type="match status" value="1"/>
</dbReference>
<proteinExistence type="inferred from homology"/>
<keyword evidence="10" id="KW-1185">Reference proteome</keyword>
<evidence type="ECO:0000256" key="5">
    <source>
        <dbReference type="ARBA" id="ARBA00022989"/>
    </source>
</evidence>
<organism evidence="9 10">
    <name type="scientific">Cohnella fermenti</name>
    <dbReference type="NCBI Taxonomy" id="2565925"/>
    <lineage>
        <taxon>Bacteria</taxon>
        <taxon>Bacillati</taxon>
        <taxon>Bacillota</taxon>
        <taxon>Bacilli</taxon>
        <taxon>Bacillales</taxon>
        <taxon>Paenibacillaceae</taxon>
        <taxon>Cohnella</taxon>
    </lineage>
</organism>
<keyword evidence="4 7" id="KW-0812">Transmembrane</keyword>
<feature type="transmembrane region" description="Helical" evidence="7">
    <location>
        <begin position="97"/>
        <end position="116"/>
    </location>
</feature>
<feature type="domain" description="ABC transmembrane type-1" evidence="8">
    <location>
        <begin position="60"/>
        <end position="251"/>
    </location>
</feature>
<evidence type="ECO:0000256" key="3">
    <source>
        <dbReference type="ARBA" id="ARBA00022475"/>
    </source>
</evidence>
<dbReference type="InterPro" id="IPR000515">
    <property type="entry name" value="MetI-like"/>
</dbReference>
<feature type="transmembrane region" description="Helical" evidence="7">
    <location>
        <begin position="230"/>
        <end position="251"/>
    </location>
</feature>
<keyword evidence="5 7" id="KW-1133">Transmembrane helix</keyword>
<evidence type="ECO:0000313" key="10">
    <source>
        <dbReference type="Proteomes" id="UP000310636"/>
    </source>
</evidence>
<dbReference type="Proteomes" id="UP000310636">
    <property type="component" value="Unassembled WGS sequence"/>
</dbReference>
<evidence type="ECO:0000256" key="2">
    <source>
        <dbReference type="ARBA" id="ARBA00022448"/>
    </source>
</evidence>
<protein>
    <submittedName>
        <fullName evidence="9">Carbohydrate ABC transporter permease</fullName>
    </submittedName>
</protein>
<dbReference type="CDD" id="cd06261">
    <property type="entry name" value="TM_PBP2"/>
    <property type="match status" value="1"/>
</dbReference>
<dbReference type="SUPFAM" id="SSF161098">
    <property type="entry name" value="MetI-like"/>
    <property type="match status" value="1"/>
</dbReference>
<dbReference type="EMBL" id="SSOB01000007">
    <property type="protein sequence ID" value="THF82265.1"/>
    <property type="molecule type" value="Genomic_DNA"/>
</dbReference>
<comment type="subcellular location">
    <subcellularLocation>
        <location evidence="1 7">Cell membrane</location>
        <topology evidence="1 7">Multi-pass membrane protein</topology>
    </subcellularLocation>
</comment>
<gene>
    <name evidence="9" type="ORF">E6C55_07325</name>
</gene>
<keyword evidence="2 7" id="KW-0813">Transport</keyword>
<evidence type="ECO:0000256" key="6">
    <source>
        <dbReference type="ARBA" id="ARBA00023136"/>
    </source>
</evidence>
<comment type="caution">
    <text evidence="9">The sequence shown here is derived from an EMBL/GenBank/DDBJ whole genome shotgun (WGS) entry which is preliminary data.</text>
</comment>
<dbReference type="Gene3D" id="1.10.3720.10">
    <property type="entry name" value="MetI-like"/>
    <property type="match status" value="1"/>
</dbReference>
<evidence type="ECO:0000259" key="8">
    <source>
        <dbReference type="PROSITE" id="PS50928"/>
    </source>
</evidence>